<comment type="similarity">
    <text evidence="1">Belongs to the sel-1 family.</text>
</comment>
<evidence type="ECO:0000256" key="1">
    <source>
        <dbReference type="ARBA" id="ARBA00038101"/>
    </source>
</evidence>
<dbReference type="Gene3D" id="3.30.40.10">
    <property type="entry name" value="Zinc/RING finger domain, C3HC4 (zinc finger)"/>
    <property type="match status" value="1"/>
</dbReference>
<proteinExistence type="inferred from homology"/>
<keyword evidence="5" id="KW-1185">Reference proteome</keyword>
<dbReference type="SMART" id="SM00671">
    <property type="entry name" value="SEL1"/>
    <property type="match status" value="4"/>
</dbReference>
<dbReference type="GO" id="GO:0008270">
    <property type="term" value="F:zinc ion binding"/>
    <property type="evidence" value="ECO:0007669"/>
    <property type="project" value="UniProtKB-KW"/>
</dbReference>
<keyword evidence="2" id="KW-0479">Metal-binding</keyword>
<dbReference type="EMBL" id="JADGJW010000133">
    <property type="protein sequence ID" value="KAJ3223367.1"/>
    <property type="molecule type" value="Genomic_DNA"/>
</dbReference>
<keyword evidence="2" id="KW-0863">Zinc-finger</keyword>
<evidence type="ECO:0000256" key="2">
    <source>
        <dbReference type="PROSITE-ProRule" id="PRU00175"/>
    </source>
</evidence>
<keyword evidence="2" id="KW-0862">Zinc</keyword>
<dbReference type="InterPro" id="IPR006597">
    <property type="entry name" value="Sel1-like"/>
</dbReference>
<evidence type="ECO:0000313" key="4">
    <source>
        <dbReference type="EMBL" id="KAJ3223367.1"/>
    </source>
</evidence>
<feature type="domain" description="RING-type" evidence="3">
    <location>
        <begin position="18"/>
        <end position="56"/>
    </location>
</feature>
<organism evidence="4 5">
    <name type="scientific">Clydaea vesicula</name>
    <dbReference type="NCBI Taxonomy" id="447962"/>
    <lineage>
        <taxon>Eukaryota</taxon>
        <taxon>Fungi</taxon>
        <taxon>Fungi incertae sedis</taxon>
        <taxon>Chytridiomycota</taxon>
        <taxon>Chytridiomycota incertae sedis</taxon>
        <taxon>Chytridiomycetes</taxon>
        <taxon>Lobulomycetales</taxon>
        <taxon>Lobulomycetaceae</taxon>
        <taxon>Clydaea</taxon>
    </lineage>
</organism>
<dbReference type="InterPro" id="IPR013083">
    <property type="entry name" value="Znf_RING/FYVE/PHD"/>
</dbReference>
<sequence length="322" mass="36467">MGYDVNFFVAEGSQLCICYLCQGVVEEPFECSCSSSFCKRCLDVWLEITEHCPACKNHLSENELTKNFNAETNSFNLLVLCPVSKLNERQHQECQKVMTLENVFDHLTEEDLKLLKLPTVTYTQSQIFAIQNYFNGKNSYEVDDFTSAFEYFELSAIYNNVDSMLELAIMLKKGLGCEINVERSFHFFLKAADLGDSIGENKVAYCYLKGEGVIKDVKKAEQYFEKSAKKGQSDSQVQLALLFLEQNKEKDALQYFKLAAEQGNSTAENELGYCYLKGYGDANAVDSIAECFEFGYGVAKNLEKSLKLYKLALSKGKLKLLK</sequence>
<dbReference type="InterPro" id="IPR001841">
    <property type="entry name" value="Znf_RING"/>
</dbReference>
<dbReference type="PROSITE" id="PS50089">
    <property type="entry name" value="ZF_RING_2"/>
    <property type="match status" value="1"/>
</dbReference>
<dbReference type="InterPro" id="IPR011990">
    <property type="entry name" value="TPR-like_helical_dom_sf"/>
</dbReference>
<evidence type="ECO:0000259" key="3">
    <source>
        <dbReference type="PROSITE" id="PS50089"/>
    </source>
</evidence>
<dbReference type="PANTHER" id="PTHR11102">
    <property type="entry name" value="SEL-1-LIKE PROTEIN"/>
    <property type="match status" value="1"/>
</dbReference>
<dbReference type="GO" id="GO:0005737">
    <property type="term" value="C:cytoplasm"/>
    <property type="evidence" value="ECO:0007669"/>
    <property type="project" value="UniProtKB-ARBA"/>
</dbReference>
<dbReference type="AlphaFoldDB" id="A0AAD5U3W9"/>
<dbReference type="Proteomes" id="UP001211065">
    <property type="component" value="Unassembled WGS sequence"/>
</dbReference>
<dbReference type="InterPro" id="IPR050767">
    <property type="entry name" value="Sel1_AlgK"/>
</dbReference>
<dbReference type="SUPFAM" id="SSF57850">
    <property type="entry name" value="RING/U-box"/>
    <property type="match status" value="1"/>
</dbReference>
<protein>
    <recommendedName>
        <fullName evidence="3">RING-type domain-containing protein</fullName>
    </recommendedName>
</protein>
<dbReference type="SUPFAM" id="SSF81901">
    <property type="entry name" value="HCP-like"/>
    <property type="match status" value="1"/>
</dbReference>
<name>A0AAD5U3W9_9FUNG</name>
<reference evidence="4" key="1">
    <citation type="submission" date="2020-05" db="EMBL/GenBank/DDBJ databases">
        <title>Phylogenomic resolution of chytrid fungi.</title>
        <authorList>
            <person name="Stajich J.E."/>
            <person name="Amses K."/>
            <person name="Simmons R."/>
            <person name="Seto K."/>
            <person name="Myers J."/>
            <person name="Bonds A."/>
            <person name="Quandt C.A."/>
            <person name="Barry K."/>
            <person name="Liu P."/>
            <person name="Grigoriev I."/>
            <person name="Longcore J.E."/>
            <person name="James T.Y."/>
        </authorList>
    </citation>
    <scope>NUCLEOTIDE SEQUENCE</scope>
    <source>
        <strain evidence="4">JEL0476</strain>
    </source>
</reference>
<comment type="caution">
    <text evidence="4">The sequence shown here is derived from an EMBL/GenBank/DDBJ whole genome shotgun (WGS) entry which is preliminary data.</text>
</comment>
<accession>A0AAD5U3W9</accession>
<gene>
    <name evidence="4" type="ORF">HK099_001243</name>
</gene>
<evidence type="ECO:0000313" key="5">
    <source>
        <dbReference type="Proteomes" id="UP001211065"/>
    </source>
</evidence>
<dbReference type="Gene3D" id="1.25.40.10">
    <property type="entry name" value="Tetratricopeptide repeat domain"/>
    <property type="match status" value="1"/>
</dbReference>
<dbReference type="Pfam" id="PF08238">
    <property type="entry name" value="Sel1"/>
    <property type="match status" value="6"/>
</dbReference>
<dbReference type="PANTHER" id="PTHR11102:SF160">
    <property type="entry name" value="ERAD-ASSOCIATED E3 UBIQUITIN-PROTEIN LIGASE COMPONENT HRD3"/>
    <property type="match status" value="1"/>
</dbReference>